<dbReference type="PANTHER" id="PTHR46427:SF1">
    <property type="entry name" value="ANKYRIN REPEAT AND LEM DOMAIN-CONTAINING PROTEIN 1"/>
    <property type="match status" value="1"/>
</dbReference>
<feature type="compositionally biased region" description="Polar residues" evidence="2">
    <location>
        <begin position="410"/>
        <end position="425"/>
    </location>
</feature>
<dbReference type="CDD" id="cd10454">
    <property type="entry name" value="GIY-YIG_COG3680_Meta"/>
    <property type="match status" value="1"/>
</dbReference>
<name>A0A2G8L935_STIJA</name>
<dbReference type="PROSITE" id="PS50954">
    <property type="entry name" value="LEM"/>
    <property type="match status" value="1"/>
</dbReference>
<evidence type="ECO:0000256" key="2">
    <source>
        <dbReference type="SAM" id="MobiDB-lite"/>
    </source>
</evidence>
<evidence type="ECO:0000313" key="4">
    <source>
        <dbReference type="EMBL" id="PIK56715.1"/>
    </source>
</evidence>
<feature type="domain" description="LEM" evidence="3">
    <location>
        <begin position="539"/>
        <end position="583"/>
    </location>
</feature>
<dbReference type="GO" id="GO:0000724">
    <property type="term" value="P:double-strand break repair via homologous recombination"/>
    <property type="evidence" value="ECO:0007669"/>
    <property type="project" value="TreeGrafter"/>
</dbReference>
<dbReference type="PROSITE" id="PS50088">
    <property type="entry name" value="ANK_REPEAT"/>
    <property type="match status" value="2"/>
</dbReference>
<dbReference type="EMBL" id="MRZV01000166">
    <property type="protein sequence ID" value="PIK56715.1"/>
    <property type="molecule type" value="Genomic_DNA"/>
</dbReference>
<dbReference type="OrthoDB" id="1601181at2759"/>
<feature type="region of interest" description="Disordered" evidence="2">
    <location>
        <begin position="410"/>
        <end position="431"/>
    </location>
</feature>
<dbReference type="GO" id="GO:0000712">
    <property type="term" value="P:resolution of meiotic recombination intermediates"/>
    <property type="evidence" value="ECO:0007669"/>
    <property type="project" value="TreeGrafter"/>
</dbReference>
<dbReference type="InterPro" id="IPR011015">
    <property type="entry name" value="LEM/LEM-like_dom_sf"/>
</dbReference>
<feature type="repeat" description="ANK" evidence="1">
    <location>
        <begin position="29"/>
        <end position="64"/>
    </location>
</feature>
<accession>A0A2G8L935</accession>
<dbReference type="Gene3D" id="1.25.40.20">
    <property type="entry name" value="Ankyrin repeat-containing domain"/>
    <property type="match status" value="1"/>
</dbReference>
<dbReference type="SMART" id="SM00248">
    <property type="entry name" value="ANK"/>
    <property type="match status" value="3"/>
</dbReference>
<dbReference type="SMART" id="SM00540">
    <property type="entry name" value="LEM"/>
    <property type="match status" value="1"/>
</dbReference>
<proteinExistence type="predicted"/>
<dbReference type="Pfam" id="PF22945">
    <property type="entry name" value="LEM-3_GIY-YIG"/>
    <property type="match status" value="1"/>
</dbReference>
<keyword evidence="1" id="KW-0040">ANK repeat</keyword>
<dbReference type="InterPro" id="IPR034998">
    <property type="entry name" value="ANKLE1"/>
</dbReference>
<organism evidence="4 5">
    <name type="scientific">Stichopus japonicus</name>
    <name type="common">Sea cucumber</name>
    <dbReference type="NCBI Taxonomy" id="307972"/>
    <lineage>
        <taxon>Eukaryota</taxon>
        <taxon>Metazoa</taxon>
        <taxon>Echinodermata</taxon>
        <taxon>Eleutherozoa</taxon>
        <taxon>Echinozoa</taxon>
        <taxon>Holothuroidea</taxon>
        <taxon>Aspidochirotacea</taxon>
        <taxon>Aspidochirotida</taxon>
        <taxon>Stichopodidae</taxon>
        <taxon>Apostichopus</taxon>
    </lineage>
</organism>
<evidence type="ECO:0000313" key="5">
    <source>
        <dbReference type="Proteomes" id="UP000230750"/>
    </source>
</evidence>
<dbReference type="Pfam" id="PF12796">
    <property type="entry name" value="Ank_2"/>
    <property type="match status" value="1"/>
</dbReference>
<gene>
    <name evidence="4" type="ORF">BSL78_06357</name>
</gene>
<dbReference type="Gene3D" id="1.10.720.40">
    <property type="match status" value="1"/>
</dbReference>
<evidence type="ECO:0000259" key="3">
    <source>
        <dbReference type="PROSITE" id="PS50954"/>
    </source>
</evidence>
<dbReference type="SUPFAM" id="SSF48403">
    <property type="entry name" value="Ankyrin repeat"/>
    <property type="match status" value="1"/>
</dbReference>
<dbReference type="Proteomes" id="UP000230750">
    <property type="component" value="Unassembled WGS sequence"/>
</dbReference>
<feature type="compositionally biased region" description="Polar residues" evidence="2">
    <location>
        <begin position="175"/>
        <end position="187"/>
    </location>
</feature>
<dbReference type="InterPro" id="IPR002110">
    <property type="entry name" value="Ankyrin_rpt"/>
</dbReference>
<dbReference type="Pfam" id="PF03020">
    <property type="entry name" value="LEM"/>
    <property type="match status" value="1"/>
</dbReference>
<dbReference type="STRING" id="307972.A0A2G8L935"/>
<dbReference type="InterPro" id="IPR003887">
    <property type="entry name" value="LEM_dom"/>
</dbReference>
<keyword evidence="5" id="KW-1185">Reference proteome</keyword>
<dbReference type="GO" id="GO:0005654">
    <property type="term" value="C:nucleoplasm"/>
    <property type="evidence" value="ECO:0007669"/>
    <property type="project" value="TreeGrafter"/>
</dbReference>
<dbReference type="PANTHER" id="PTHR46427">
    <property type="entry name" value="ANKYRIN REPEAT AND LEM DOMAIN-CONTAINING PROTEIN 1"/>
    <property type="match status" value="1"/>
</dbReference>
<dbReference type="GO" id="GO:0004520">
    <property type="term" value="F:DNA endonuclease activity"/>
    <property type="evidence" value="ECO:0007669"/>
    <property type="project" value="TreeGrafter"/>
</dbReference>
<feature type="compositionally biased region" description="Low complexity" evidence="2">
    <location>
        <begin position="188"/>
        <end position="201"/>
    </location>
</feature>
<reference evidence="4 5" key="1">
    <citation type="journal article" date="2017" name="PLoS Biol.">
        <title>The sea cucumber genome provides insights into morphological evolution and visceral regeneration.</title>
        <authorList>
            <person name="Zhang X."/>
            <person name="Sun L."/>
            <person name="Yuan J."/>
            <person name="Sun Y."/>
            <person name="Gao Y."/>
            <person name="Zhang L."/>
            <person name="Li S."/>
            <person name="Dai H."/>
            <person name="Hamel J.F."/>
            <person name="Liu C."/>
            <person name="Yu Y."/>
            <person name="Liu S."/>
            <person name="Lin W."/>
            <person name="Guo K."/>
            <person name="Jin S."/>
            <person name="Xu P."/>
            <person name="Storey K.B."/>
            <person name="Huan P."/>
            <person name="Zhang T."/>
            <person name="Zhou Y."/>
            <person name="Zhang J."/>
            <person name="Lin C."/>
            <person name="Li X."/>
            <person name="Xing L."/>
            <person name="Huo D."/>
            <person name="Sun M."/>
            <person name="Wang L."/>
            <person name="Mercier A."/>
            <person name="Li F."/>
            <person name="Yang H."/>
            <person name="Xiang J."/>
        </authorList>
    </citation>
    <scope>NUCLEOTIDE SEQUENCE [LARGE SCALE GENOMIC DNA]</scope>
    <source>
        <strain evidence="4">Shaxun</strain>
        <tissue evidence="4">Muscle</tissue>
    </source>
</reference>
<feature type="region of interest" description="Disordered" evidence="2">
    <location>
        <begin position="175"/>
        <end position="201"/>
    </location>
</feature>
<dbReference type="AlphaFoldDB" id="A0A2G8L935"/>
<comment type="caution">
    <text evidence="4">The sequence shown here is derived from an EMBL/GenBank/DDBJ whole genome shotgun (WGS) entry which is preliminary data.</text>
</comment>
<dbReference type="InterPro" id="IPR036770">
    <property type="entry name" value="Ankyrin_rpt-contain_sf"/>
</dbReference>
<feature type="repeat" description="ANK" evidence="1">
    <location>
        <begin position="65"/>
        <end position="97"/>
    </location>
</feature>
<dbReference type="PROSITE" id="PS50297">
    <property type="entry name" value="ANK_REP_REGION"/>
    <property type="match status" value="1"/>
</dbReference>
<dbReference type="GO" id="GO:0005737">
    <property type="term" value="C:cytoplasm"/>
    <property type="evidence" value="ECO:0007669"/>
    <property type="project" value="TreeGrafter"/>
</dbReference>
<protein>
    <submittedName>
        <fullName evidence="4">Putative ankyrin repeat and LEM domain-containing protein 1</fullName>
    </submittedName>
</protein>
<evidence type="ECO:0000256" key="1">
    <source>
        <dbReference type="PROSITE-ProRule" id="PRU00023"/>
    </source>
</evidence>
<dbReference type="CDD" id="cd12934">
    <property type="entry name" value="LEM"/>
    <property type="match status" value="1"/>
</dbReference>
<dbReference type="SUPFAM" id="SSF63451">
    <property type="entry name" value="LEM domain"/>
    <property type="match status" value="1"/>
</dbReference>
<sequence length="810" mass="90159">MQSVSLLTMRAAEEFLEDGADPSLLLPSEGIALLHYAAGMTSYNALEFTRMLLGYGADPNTRSVDGLTPVHVAASWGHFEILECLLASGGDPSLQDEEGQTALSLAQASDKWDCVDLLQQTEIDILSEDEEEDQREITYTRLCDLVESNSLPDTTDLSISYFSNEDLCSSNGSNHSFQSGELSQGDTANSHNASVNLSLNSNTNSQDISGILRHRELPRERHKKRVSFFNGIPEEEGSDSLNSFPDSIIEGEIEEELGAGGSVLDGSGDAGMSFLSQGYSTEDFTLLDGQGLDVTSPDNTVIFYKRVSRDKRKTCMFSHLTSQSSSPQDVGIKVEQAEDSSPVSHVLMKTCSALNDLDLNNSDRDCQSLRTVGKQFEPSSRHCSNDPSPTVGVVRNPSFTEDLCKFISESSPNLSSETTPQQNIDKSVPRSNKKCRSSMFQHLSPVGGDRTDSREGEVLEFLYFDREADAGLIEQSLPSACESHKITPNSSIVDLPDRHSQCADVSAAGNSTRLSDDTILYDWKSFVSDEEEKDPSVILEELLDLTNLEIHARLRKLGEEPGPITKTTRRVYLILLTKILKDPERERLKPAAEDSFKHELAQVLTGLKRLDDLSILEAEMVSQFQVPDPKRKWREGVMKSSFNYLLLDPRVSLNLPMRHTVLSPLEIFRIFVSSIFYIGKGKRARPYAHFYEALDAVKKREKKKKKKQKGPSKKVNHIREIWSAGLGVISLHIFQNVIPVEAYTREACMVDALSLQRLTNVKKGDYYGLASTWDSSKKRQMGVHLLHKACNIFLIEGERMIRPVDIKIGQ</sequence>